<dbReference type="EMBL" id="UARG01000032">
    <property type="protein sequence ID" value="SQA94420.1"/>
    <property type="molecule type" value="Genomic_DNA"/>
</dbReference>
<gene>
    <name evidence="2" type="ORF">NCTC11546_02590</name>
</gene>
<protein>
    <submittedName>
        <fullName evidence="2">Uncharacterized protein</fullName>
    </submittedName>
</protein>
<sequence>MKKIIYIALLCSFLVSLPTGCARLDLDPYNYASEKLALRISAMLKCG</sequence>
<accession>A0A2X2UYA2</accession>
<keyword evidence="1" id="KW-0732">Signal</keyword>
<evidence type="ECO:0000313" key="2">
    <source>
        <dbReference type="EMBL" id="SQA94420.1"/>
    </source>
</evidence>
<dbReference type="Proteomes" id="UP000249891">
    <property type="component" value="Unassembled WGS sequence"/>
</dbReference>
<dbReference type="AlphaFoldDB" id="A0A2X2UYA2"/>
<proteinExistence type="predicted"/>
<organism evidence="2 3">
    <name type="scientific">Capnocytophaga ochracea</name>
    <dbReference type="NCBI Taxonomy" id="1018"/>
    <lineage>
        <taxon>Bacteria</taxon>
        <taxon>Pseudomonadati</taxon>
        <taxon>Bacteroidota</taxon>
        <taxon>Flavobacteriia</taxon>
        <taxon>Flavobacteriales</taxon>
        <taxon>Flavobacteriaceae</taxon>
        <taxon>Capnocytophaga</taxon>
    </lineage>
</organism>
<feature type="signal peptide" evidence="1">
    <location>
        <begin position="1"/>
        <end position="21"/>
    </location>
</feature>
<evidence type="ECO:0000256" key="1">
    <source>
        <dbReference type="SAM" id="SignalP"/>
    </source>
</evidence>
<evidence type="ECO:0000313" key="3">
    <source>
        <dbReference type="Proteomes" id="UP000249891"/>
    </source>
</evidence>
<feature type="chain" id="PRO_5016008533" evidence="1">
    <location>
        <begin position="22"/>
        <end position="47"/>
    </location>
</feature>
<reference evidence="2 3" key="1">
    <citation type="submission" date="2018-06" db="EMBL/GenBank/DDBJ databases">
        <authorList>
            <consortium name="Pathogen Informatics"/>
            <person name="Doyle S."/>
        </authorList>
    </citation>
    <scope>NUCLEOTIDE SEQUENCE [LARGE SCALE GENOMIC DNA]</scope>
    <source>
        <strain evidence="2 3">NCTC11546</strain>
    </source>
</reference>
<name>A0A2X2UYA2_CAPOC</name>